<gene>
    <name evidence="2" type="ORF">BSK56_19260</name>
</gene>
<dbReference type="InterPro" id="IPR050266">
    <property type="entry name" value="AB_hydrolase_sf"/>
</dbReference>
<dbReference type="Pfam" id="PF00561">
    <property type="entry name" value="Abhydrolase_1"/>
    <property type="match status" value="1"/>
</dbReference>
<keyword evidence="3" id="KW-1185">Reference proteome</keyword>
<sequence>MKSIYKSPLGKEKILHIYDKLQSRLDTKFESRYVDTRFGKTHILVGGDETAPPLICFHGGNVVNPITLKWFEPLSKIYRIFAPDTIGHPGKSDEIRLNPKTNEYAEWVCDFMDGLGLAKAKFIGPSYGGGILIRLAAYAPERIEKAVFLVPSGIAGGKMMGMMRKILIPLAVYKVISTDRNLYKACAAMFDDEIHEDLLLQIQYIYDYVRLETVFPKYATKEELMAYTAPSLLIVADQDIFFPAEQVVPRSKEIFNHLQKIIVLENASHFQNNRNLETIIKEIENFFK</sequence>
<dbReference type="SUPFAM" id="SSF53474">
    <property type="entry name" value="alpha/beta-Hydrolases"/>
    <property type="match status" value="1"/>
</dbReference>
<comment type="caution">
    <text evidence="2">The sequence shown here is derived from an EMBL/GenBank/DDBJ whole genome shotgun (WGS) entry which is preliminary data.</text>
</comment>
<dbReference type="InterPro" id="IPR029058">
    <property type="entry name" value="AB_hydrolase_fold"/>
</dbReference>
<accession>A0ABX3H647</accession>
<dbReference type="Gene3D" id="3.40.50.1820">
    <property type="entry name" value="alpha/beta hydrolase"/>
    <property type="match status" value="1"/>
</dbReference>
<organism evidence="2 3">
    <name type="scientific">Paenibacillus borealis</name>
    <dbReference type="NCBI Taxonomy" id="160799"/>
    <lineage>
        <taxon>Bacteria</taxon>
        <taxon>Bacillati</taxon>
        <taxon>Bacillota</taxon>
        <taxon>Bacilli</taxon>
        <taxon>Bacillales</taxon>
        <taxon>Paenibacillaceae</taxon>
        <taxon>Paenibacillus</taxon>
    </lineage>
</organism>
<dbReference type="PANTHER" id="PTHR43798">
    <property type="entry name" value="MONOACYLGLYCEROL LIPASE"/>
    <property type="match status" value="1"/>
</dbReference>
<evidence type="ECO:0000259" key="1">
    <source>
        <dbReference type="Pfam" id="PF00561"/>
    </source>
</evidence>
<protein>
    <recommendedName>
        <fullName evidence="1">AB hydrolase-1 domain-containing protein</fullName>
    </recommendedName>
</protein>
<dbReference type="Proteomes" id="UP000187412">
    <property type="component" value="Unassembled WGS sequence"/>
</dbReference>
<dbReference type="InterPro" id="IPR000073">
    <property type="entry name" value="AB_hydrolase_1"/>
</dbReference>
<proteinExistence type="predicted"/>
<dbReference type="RefSeq" id="WP_076112338.1">
    <property type="nucleotide sequence ID" value="NZ_MPTB01000025.1"/>
</dbReference>
<dbReference type="EMBL" id="MPTB01000025">
    <property type="protein sequence ID" value="OMD45530.1"/>
    <property type="molecule type" value="Genomic_DNA"/>
</dbReference>
<evidence type="ECO:0000313" key="3">
    <source>
        <dbReference type="Proteomes" id="UP000187412"/>
    </source>
</evidence>
<evidence type="ECO:0000313" key="2">
    <source>
        <dbReference type="EMBL" id="OMD45530.1"/>
    </source>
</evidence>
<dbReference type="PRINTS" id="PR00111">
    <property type="entry name" value="ABHYDROLASE"/>
</dbReference>
<name>A0ABX3H647_PAEBO</name>
<feature type="domain" description="AB hydrolase-1" evidence="1">
    <location>
        <begin position="52"/>
        <end position="270"/>
    </location>
</feature>
<reference evidence="2 3" key="1">
    <citation type="submission" date="2016-10" db="EMBL/GenBank/DDBJ databases">
        <title>Paenibacillus species isolates.</title>
        <authorList>
            <person name="Beno S.M."/>
        </authorList>
    </citation>
    <scope>NUCLEOTIDE SEQUENCE [LARGE SCALE GENOMIC DNA]</scope>
    <source>
        <strain evidence="2 3">FSL H7-0744</strain>
    </source>
</reference>